<dbReference type="Gene3D" id="2.30.30.30">
    <property type="match status" value="1"/>
</dbReference>
<dbReference type="InterPro" id="IPR014722">
    <property type="entry name" value="Rib_uL2_dom2"/>
</dbReference>
<dbReference type="Proteomes" id="UP000266152">
    <property type="component" value="Unassembled WGS sequence"/>
</dbReference>
<dbReference type="InterPro" id="IPR008991">
    <property type="entry name" value="Translation_prot_SH3-like_sf"/>
</dbReference>
<dbReference type="PANTHER" id="PTHR11673">
    <property type="entry name" value="TRANSLATION INITIATION FACTOR 5A FAMILY MEMBER"/>
    <property type="match status" value="1"/>
</dbReference>
<dbReference type="CDD" id="cd04469">
    <property type="entry name" value="S1_Hex1"/>
    <property type="match status" value="1"/>
</dbReference>
<dbReference type="GO" id="GO:0045901">
    <property type="term" value="P:positive regulation of translational elongation"/>
    <property type="evidence" value="ECO:0007669"/>
    <property type="project" value="InterPro"/>
</dbReference>
<keyword evidence="4" id="KW-1185">Reference proteome</keyword>
<dbReference type="GO" id="GO:0043022">
    <property type="term" value="F:ribosome binding"/>
    <property type="evidence" value="ECO:0007669"/>
    <property type="project" value="InterPro"/>
</dbReference>
<dbReference type="Pfam" id="PF21485">
    <property type="entry name" value="IF5A-like_N"/>
    <property type="match status" value="1"/>
</dbReference>
<dbReference type="FunFam" id="2.40.50.140:FF:000229">
    <property type="entry name" value="Woronin body major protein"/>
    <property type="match status" value="1"/>
</dbReference>
<dbReference type="GO" id="GO:0003746">
    <property type="term" value="F:translation elongation factor activity"/>
    <property type="evidence" value="ECO:0007669"/>
    <property type="project" value="InterPro"/>
</dbReference>
<evidence type="ECO:0000313" key="3">
    <source>
        <dbReference type="EMBL" id="RGP61873.1"/>
    </source>
</evidence>
<dbReference type="GO" id="GO:0003723">
    <property type="term" value="F:RNA binding"/>
    <property type="evidence" value="ECO:0007669"/>
    <property type="project" value="InterPro"/>
</dbReference>
<proteinExistence type="predicted"/>
<feature type="domain" description="Translation initiation factor 5A-like N-terminal" evidence="2">
    <location>
        <begin position="381"/>
        <end position="432"/>
    </location>
</feature>
<evidence type="ECO:0000313" key="4">
    <source>
        <dbReference type="Proteomes" id="UP000266152"/>
    </source>
</evidence>
<dbReference type="SUPFAM" id="SSF50104">
    <property type="entry name" value="Translation proteins SH3-like domain"/>
    <property type="match status" value="1"/>
</dbReference>
<sequence>MQAPWHVNKTSAKVANLDFEARVPVPFSIFPSTYRESESHTQTVTETKTHEEVEIKPQQPEAGREGEISSVSVTAEQVPPPRPEQQFCEEEVHITREEEHYHRPGVQKFEHEEEHFTIREDSRRHPSANPDKSRPQPPSQYQPSQYHQPSHYQPPPKFQTSHTHVEIDTHRHPYYSTPIDLAEREYRQRYRPAQAFSTEDPSSHSHPHYQPQDNFKANNYTVEGRPAPQFHSSEKTEINNFTVDERSSRPQYNHTEKTEFNNFTVDSRSSRPQYNTCEKTEINNFTVDARSSQPRYRDTKTTQVNTYTVDKPVSRPSYKKDVRFTEQTVEASKSDNKSKMGYYDDEGSFRSGGIHKLGDKSRDIEIDIRETSRPANDCSPNTVSIPCHHIRLGDFLMLQGRPCQVIRISTSSATGQYRYLGVDLFTKQLHEESSFISNPAPSVVVQSMLGPVFKQYRVLDMQEGQIVAMTETGDVKQGLPVIDQSNLYSRLHNAFESGRGSVRVLVLNDGGRELAVDMKVIHGSRL</sequence>
<name>A0A395RP98_FUSSP</name>
<comment type="caution">
    <text evidence="3">The sequence shown here is derived from an EMBL/GenBank/DDBJ whole genome shotgun (WGS) entry which is preliminary data.</text>
</comment>
<feature type="compositionally biased region" description="Low complexity" evidence="1">
    <location>
        <begin position="141"/>
        <end position="151"/>
    </location>
</feature>
<gene>
    <name evidence="3" type="ORF">FSPOR_9705</name>
</gene>
<evidence type="ECO:0000256" key="1">
    <source>
        <dbReference type="SAM" id="MobiDB-lite"/>
    </source>
</evidence>
<feature type="region of interest" description="Disordered" evidence="1">
    <location>
        <begin position="101"/>
        <end position="163"/>
    </location>
</feature>
<dbReference type="InterPro" id="IPR012340">
    <property type="entry name" value="NA-bd_OB-fold"/>
</dbReference>
<protein>
    <submittedName>
        <fullName evidence="3">Putative woronin body major protein</fullName>
    </submittedName>
</protein>
<feature type="region of interest" description="Disordered" evidence="1">
    <location>
        <begin position="35"/>
        <end position="84"/>
    </location>
</feature>
<accession>A0A395RP98</accession>
<dbReference type="Gene3D" id="2.40.50.140">
    <property type="entry name" value="Nucleic acid-binding proteins"/>
    <property type="match status" value="1"/>
</dbReference>
<dbReference type="InterPro" id="IPR001884">
    <property type="entry name" value="IF5A-like"/>
</dbReference>
<reference evidence="3 4" key="1">
    <citation type="journal article" date="2018" name="PLoS Pathog.">
        <title>Evolution of structural diversity of trichothecenes, a family of toxins produced by plant pathogenic and entomopathogenic fungi.</title>
        <authorList>
            <person name="Proctor R.H."/>
            <person name="McCormick S.P."/>
            <person name="Kim H.S."/>
            <person name="Cardoza R.E."/>
            <person name="Stanley A.M."/>
            <person name="Lindo L."/>
            <person name="Kelly A."/>
            <person name="Brown D.W."/>
            <person name="Lee T."/>
            <person name="Vaughan M.M."/>
            <person name="Alexander N.J."/>
            <person name="Busman M."/>
            <person name="Gutierrez S."/>
        </authorList>
    </citation>
    <scope>NUCLEOTIDE SEQUENCE [LARGE SCALE GENOMIC DNA]</scope>
    <source>
        <strain evidence="3 4">NRRL 3299</strain>
    </source>
</reference>
<dbReference type="InterPro" id="IPR048670">
    <property type="entry name" value="IF5A-like_N"/>
</dbReference>
<dbReference type="EMBL" id="PXOF01000157">
    <property type="protein sequence ID" value="RGP61873.1"/>
    <property type="molecule type" value="Genomic_DNA"/>
</dbReference>
<feature type="compositionally biased region" description="Basic and acidic residues" evidence="1">
    <location>
        <begin position="101"/>
        <end position="124"/>
    </location>
</feature>
<dbReference type="SUPFAM" id="SSF50249">
    <property type="entry name" value="Nucleic acid-binding proteins"/>
    <property type="match status" value="1"/>
</dbReference>
<dbReference type="STRING" id="5514.A0A395RP98"/>
<dbReference type="InterPro" id="IPR037318">
    <property type="entry name" value="Hex1_S1"/>
</dbReference>
<organism evidence="3 4">
    <name type="scientific">Fusarium sporotrichioides</name>
    <dbReference type="NCBI Taxonomy" id="5514"/>
    <lineage>
        <taxon>Eukaryota</taxon>
        <taxon>Fungi</taxon>
        <taxon>Dikarya</taxon>
        <taxon>Ascomycota</taxon>
        <taxon>Pezizomycotina</taxon>
        <taxon>Sordariomycetes</taxon>
        <taxon>Hypocreomycetidae</taxon>
        <taxon>Hypocreales</taxon>
        <taxon>Nectriaceae</taxon>
        <taxon>Fusarium</taxon>
    </lineage>
</organism>
<evidence type="ECO:0000259" key="2">
    <source>
        <dbReference type="Pfam" id="PF21485"/>
    </source>
</evidence>
<dbReference type="AlphaFoldDB" id="A0A395RP98"/>